<reference evidence="1" key="1">
    <citation type="submission" date="2013-11" db="EMBL/GenBank/DDBJ databases">
        <title>New antitubercular compounds from marine-derived Verrucosispora sp. MS100047.</title>
        <authorList>
            <person name="Huang P."/>
            <person name="Xie F."/>
            <person name="Wang Q."/>
            <person name="Wang J."/>
            <person name="Wang Q."/>
            <person name="Abdel-Mageed W.M."/>
            <person name="Liu M."/>
            <person name="Han J."/>
            <person name="Song F."/>
            <person name="Dai H."/>
            <person name="Liu X."/>
            <person name="Zhang L."/>
        </authorList>
    </citation>
    <scope>NUCLEOTIDE SEQUENCE</scope>
    <source>
        <strain evidence="1">MS100047</strain>
    </source>
</reference>
<gene>
    <name evidence="1" type="ORF">VASRM7_535</name>
</gene>
<dbReference type="EMBL" id="KF826685">
    <property type="protein sequence ID" value="AIS85777.1"/>
    <property type="molecule type" value="Genomic_DNA"/>
</dbReference>
<sequence length="49" mass="5257">MLVRLGEVLARRSPTEPGPEPELLHSADADELFAFIDDQLGRAARPAGA</sequence>
<name>A0A097CT13_9ACTN</name>
<protein>
    <submittedName>
        <fullName evidence="1">Modular polyketide synthase</fullName>
    </submittedName>
</protein>
<evidence type="ECO:0000313" key="1">
    <source>
        <dbReference type="EMBL" id="AIS85777.1"/>
    </source>
</evidence>
<dbReference type="AlphaFoldDB" id="A0A097CT13"/>
<proteinExistence type="predicted"/>
<accession>A0A097CT13</accession>
<organism evidence="1">
    <name type="scientific">Verrucosispora sp. MS100047</name>
    <dbReference type="NCBI Taxonomy" id="1410949"/>
    <lineage>
        <taxon>Bacteria</taxon>
        <taxon>Bacillati</taxon>
        <taxon>Actinomycetota</taxon>
        <taxon>Actinomycetes</taxon>
        <taxon>Micromonosporales</taxon>
        <taxon>Micromonosporaceae</taxon>
        <taxon>Micromonospora</taxon>
    </lineage>
</organism>